<evidence type="ECO:0000313" key="1">
    <source>
        <dbReference type="Proteomes" id="UP000887565"/>
    </source>
</evidence>
<dbReference type="AlphaFoldDB" id="A0A915HT49"/>
<protein>
    <submittedName>
        <fullName evidence="2">Uncharacterized protein</fullName>
    </submittedName>
</protein>
<dbReference type="Proteomes" id="UP000887565">
    <property type="component" value="Unplaced"/>
</dbReference>
<reference evidence="2" key="1">
    <citation type="submission" date="2022-11" db="UniProtKB">
        <authorList>
            <consortium name="WormBaseParasite"/>
        </authorList>
    </citation>
    <scope>IDENTIFICATION</scope>
</reference>
<proteinExistence type="predicted"/>
<dbReference type="WBParaSite" id="nRc.2.0.1.t04575-RA">
    <property type="protein sequence ID" value="nRc.2.0.1.t04575-RA"/>
    <property type="gene ID" value="nRc.2.0.1.g04575"/>
</dbReference>
<accession>A0A915HT49</accession>
<evidence type="ECO:0000313" key="2">
    <source>
        <dbReference type="WBParaSite" id="nRc.2.0.1.t04575-RA"/>
    </source>
</evidence>
<organism evidence="1 2">
    <name type="scientific">Romanomermis culicivorax</name>
    <name type="common">Nematode worm</name>
    <dbReference type="NCBI Taxonomy" id="13658"/>
    <lineage>
        <taxon>Eukaryota</taxon>
        <taxon>Metazoa</taxon>
        <taxon>Ecdysozoa</taxon>
        <taxon>Nematoda</taxon>
        <taxon>Enoplea</taxon>
        <taxon>Dorylaimia</taxon>
        <taxon>Mermithida</taxon>
        <taxon>Mermithoidea</taxon>
        <taxon>Mermithidae</taxon>
        <taxon>Romanomermis</taxon>
    </lineage>
</organism>
<keyword evidence="1" id="KW-1185">Reference proteome</keyword>
<name>A0A915HT49_ROMCU</name>
<sequence>MKCTMSTSIDNRNCKRPKVLHQRCPVLPKSQLDKFLETVASQASSNKYILGTELTSQDVYGLETTTTGSETTEQQIMLMQPKPDLTQETEKTEKPAVVIVEETPPPSQATMIPQATGTVEESEESDYVVEIEDEISLISDEETAIEPRPPQINHPQIQMTMAKSSLIDIESNMIIAVSFGNIPPTTAQQSSPAISVCSRTMQPFQPSQSQLAPTGVCTHGSAHITVFVSGGPKKCLQSIQSSY</sequence>